<dbReference type="GO" id="GO:0015074">
    <property type="term" value="P:DNA integration"/>
    <property type="evidence" value="ECO:0007669"/>
    <property type="project" value="InterPro"/>
</dbReference>
<dbReference type="Proteomes" id="UP000253790">
    <property type="component" value="Chromosome"/>
</dbReference>
<name>A0A345NSI2_9MICO</name>
<dbReference type="PANTHER" id="PTHR30349">
    <property type="entry name" value="PHAGE INTEGRASE-RELATED"/>
    <property type="match status" value="1"/>
</dbReference>
<dbReference type="Pfam" id="PF00589">
    <property type="entry name" value="Phage_integrase"/>
    <property type="match status" value="1"/>
</dbReference>
<dbReference type="Gene3D" id="1.10.443.10">
    <property type="entry name" value="Intergrase catalytic core"/>
    <property type="match status" value="1"/>
</dbReference>
<keyword evidence="2 4" id="KW-0238">DNA-binding</keyword>
<organism evidence="7 8">
    <name type="scientific">Ornithinimicrobium avium</name>
    <dbReference type="NCBI Taxonomy" id="2283195"/>
    <lineage>
        <taxon>Bacteria</taxon>
        <taxon>Bacillati</taxon>
        <taxon>Actinomycetota</taxon>
        <taxon>Actinomycetes</taxon>
        <taxon>Micrococcales</taxon>
        <taxon>Ornithinimicrobiaceae</taxon>
        <taxon>Ornithinimicrobium</taxon>
    </lineage>
</organism>
<evidence type="ECO:0000259" key="5">
    <source>
        <dbReference type="PROSITE" id="PS51898"/>
    </source>
</evidence>
<dbReference type="InterPro" id="IPR011010">
    <property type="entry name" value="DNA_brk_join_enz"/>
</dbReference>
<dbReference type="InterPro" id="IPR013762">
    <property type="entry name" value="Integrase-like_cat_sf"/>
</dbReference>
<evidence type="ECO:0000256" key="1">
    <source>
        <dbReference type="ARBA" id="ARBA00008857"/>
    </source>
</evidence>
<dbReference type="InterPro" id="IPR002104">
    <property type="entry name" value="Integrase_catalytic"/>
</dbReference>
<dbReference type="KEGG" id="orn:DV701_07465"/>
<feature type="domain" description="Tyr recombinase" evidence="5">
    <location>
        <begin position="116"/>
        <end position="347"/>
    </location>
</feature>
<reference evidence="7 8" key="1">
    <citation type="submission" date="2018-07" db="EMBL/GenBank/DDBJ databases">
        <title>Complete genome sequencing of Ornithinimicrobium sp. AMA3305.</title>
        <authorList>
            <person name="Bae J.-W."/>
        </authorList>
    </citation>
    <scope>NUCLEOTIDE SEQUENCE [LARGE SCALE GENOMIC DNA]</scope>
    <source>
        <strain evidence="7 8">AMA3305</strain>
    </source>
</reference>
<dbReference type="PROSITE" id="PS51898">
    <property type="entry name" value="TYR_RECOMBINASE"/>
    <property type="match status" value="1"/>
</dbReference>
<protein>
    <submittedName>
        <fullName evidence="7">Site-specific integrase</fullName>
    </submittedName>
</protein>
<dbReference type="CDD" id="cd00397">
    <property type="entry name" value="DNA_BRE_C"/>
    <property type="match status" value="1"/>
</dbReference>
<comment type="similarity">
    <text evidence="1">Belongs to the 'phage' integrase family.</text>
</comment>
<proteinExistence type="inferred from homology"/>
<evidence type="ECO:0000313" key="8">
    <source>
        <dbReference type="Proteomes" id="UP000253790"/>
    </source>
</evidence>
<evidence type="ECO:0000259" key="6">
    <source>
        <dbReference type="PROSITE" id="PS51900"/>
    </source>
</evidence>
<dbReference type="PROSITE" id="PS51900">
    <property type="entry name" value="CB"/>
    <property type="match status" value="1"/>
</dbReference>
<evidence type="ECO:0000256" key="2">
    <source>
        <dbReference type="ARBA" id="ARBA00023125"/>
    </source>
</evidence>
<dbReference type="EMBL" id="CP031229">
    <property type="protein sequence ID" value="AXH97990.1"/>
    <property type="molecule type" value="Genomic_DNA"/>
</dbReference>
<dbReference type="OrthoDB" id="3698359at2"/>
<dbReference type="InterPro" id="IPR050090">
    <property type="entry name" value="Tyrosine_recombinase_XerCD"/>
</dbReference>
<evidence type="ECO:0000256" key="3">
    <source>
        <dbReference type="ARBA" id="ARBA00023172"/>
    </source>
</evidence>
<dbReference type="AlphaFoldDB" id="A0A345NSI2"/>
<gene>
    <name evidence="7" type="ORF">DV701_07465</name>
</gene>
<dbReference type="PANTHER" id="PTHR30349:SF41">
    <property type="entry name" value="INTEGRASE_RECOMBINASE PROTEIN MJ0367-RELATED"/>
    <property type="match status" value="1"/>
</dbReference>
<dbReference type="SUPFAM" id="SSF56349">
    <property type="entry name" value="DNA breaking-rejoining enzymes"/>
    <property type="match status" value="1"/>
</dbReference>
<feature type="domain" description="Core-binding (CB)" evidence="6">
    <location>
        <begin position="1"/>
        <end position="78"/>
    </location>
</feature>
<dbReference type="InterPro" id="IPR044068">
    <property type="entry name" value="CB"/>
</dbReference>
<evidence type="ECO:0000256" key="4">
    <source>
        <dbReference type="PROSITE-ProRule" id="PRU01248"/>
    </source>
</evidence>
<keyword evidence="8" id="KW-1185">Reference proteome</keyword>
<accession>A0A345NSI2</accession>
<dbReference type="GO" id="GO:0003677">
    <property type="term" value="F:DNA binding"/>
    <property type="evidence" value="ECO:0007669"/>
    <property type="project" value="UniProtKB-UniRule"/>
</dbReference>
<evidence type="ECO:0000313" key="7">
    <source>
        <dbReference type="EMBL" id="AXH97990.1"/>
    </source>
</evidence>
<sequence length="363" mass="41215">MLTGWRQQMLARNLSRGTVEPRLRQVRALVEHANEYPWAWSLATVDEWFADLRSVKGVARSTIRSLQVSIRQFCEYLTDPAYQWPAVCEQHFGSHPIQPITEANRAAHVADYEGSPVRRAFTRTELATLFEHVDAQACARQAEGVKGWATVFRDSVMFKVAYGFGTRRNETRMLDLVDLSPNPKASEFGDYGVLAVRHGKAQRGSAPKRRGVLAVRHGKAQRGSAPKRRGVLTVWPWTADVLAQWVEQVRPMMEHHDSPALFPSERGPRVSANALNRRLRGYCDELGLDPALGFHSFRRSYVTILFEQDWDPRFVQDQVGHEHASTTSLYTCVSSDFRTRTLRRVLDATAAQIRTPPTVQEHP</sequence>
<dbReference type="GO" id="GO:0006310">
    <property type="term" value="P:DNA recombination"/>
    <property type="evidence" value="ECO:0007669"/>
    <property type="project" value="UniProtKB-KW"/>
</dbReference>
<keyword evidence="3" id="KW-0233">DNA recombination</keyword>